<gene>
    <name evidence="2" type="ORF">DM48_8091</name>
</gene>
<reference evidence="2 3" key="1">
    <citation type="submission" date="2014-04" db="EMBL/GenBank/DDBJ databases">
        <authorList>
            <person name="Bishop-Lilly K.A."/>
            <person name="Broomall S.M."/>
            <person name="Chain P.S."/>
            <person name="Chertkov O."/>
            <person name="Coyne S.R."/>
            <person name="Daligault H.E."/>
            <person name="Davenport K.W."/>
            <person name="Erkkila T."/>
            <person name="Frey K.G."/>
            <person name="Gibbons H.S."/>
            <person name="Gu W."/>
            <person name="Jaissle J."/>
            <person name="Johnson S.L."/>
            <person name="Koroleva G.I."/>
            <person name="Ladner J.T."/>
            <person name="Lo C.-C."/>
            <person name="Minogue T.D."/>
            <person name="Munk C."/>
            <person name="Palacios G.F."/>
            <person name="Redden C.L."/>
            <person name="Rosenzweig C.N."/>
            <person name="Scholz M.B."/>
            <person name="Teshima H."/>
            <person name="Xu Y."/>
        </authorList>
    </citation>
    <scope>NUCLEOTIDE SEQUENCE [LARGE SCALE GENOMIC DNA]</scope>
    <source>
        <strain evidence="3">gladioli</strain>
    </source>
</reference>
<dbReference type="EMBL" id="JPGG01000014">
    <property type="protein sequence ID" value="KGC19979.1"/>
    <property type="molecule type" value="Genomic_DNA"/>
</dbReference>
<dbReference type="AlphaFoldDB" id="A0AAW3FA08"/>
<sequence>MRRVRRASAEMMLGHPGAVIAERLGRLDQRERLVQHVRIGRRGIDAREQAQPPARAHDAAPPTGAARSPRQPEVPPLANRLAPYRVVAQALAAAQREGATRIGLVGNEQYLQ</sequence>
<accession>A0AAW3FA08</accession>
<proteinExistence type="predicted"/>
<comment type="caution">
    <text evidence="2">The sequence shown here is derived from an EMBL/GenBank/DDBJ whole genome shotgun (WGS) entry which is preliminary data.</text>
</comment>
<protein>
    <submittedName>
        <fullName evidence="2">Uncharacterized protein</fullName>
    </submittedName>
</protein>
<feature type="region of interest" description="Disordered" evidence="1">
    <location>
        <begin position="40"/>
        <end position="77"/>
    </location>
</feature>
<name>A0AAW3FA08_BURGA</name>
<evidence type="ECO:0000313" key="3">
    <source>
        <dbReference type="Proteomes" id="UP000029590"/>
    </source>
</evidence>
<dbReference type="Proteomes" id="UP000029590">
    <property type="component" value="Unassembled WGS sequence"/>
</dbReference>
<evidence type="ECO:0000313" key="2">
    <source>
        <dbReference type="EMBL" id="KGC19979.1"/>
    </source>
</evidence>
<evidence type="ECO:0000256" key="1">
    <source>
        <dbReference type="SAM" id="MobiDB-lite"/>
    </source>
</evidence>
<organism evidence="2 3">
    <name type="scientific">Burkholderia gladioli</name>
    <name type="common">Pseudomonas marginata</name>
    <name type="synonym">Phytomonas marginata</name>
    <dbReference type="NCBI Taxonomy" id="28095"/>
    <lineage>
        <taxon>Bacteria</taxon>
        <taxon>Pseudomonadati</taxon>
        <taxon>Pseudomonadota</taxon>
        <taxon>Betaproteobacteria</taxon>
        <taxon>Burkholderiales</taxon>
        <taxon>Burkholderiaceae</taxon>
        <taxon>Burkholderia</taxon>
    </lineage>
</organism>